<comment type="function">
    <text evidence="9">Removal of H(2)O(2), oxidation of toxic reductants, biosynthesis and degradation of lignin, suberization, auxin catabolism, response to environmental stresses such as wounding, pathogen attack and oxidative stress.</text>
</comment>
<dbReference type="InterPro" id="IPR002016">
    <property type="entry name" value="Haem_peroxidase"/>
</dbReference>
<accession>A0ABP0WMX9</accession>
<keyword evidence="5 9" id="KW-0479">Metal-binding</keyword>
<reference evidence="12 13" key="1">
    <citation type="submission" date="2024-02" db="EMBL/GenBank/DDBJ databases">
        <authorList>
            <consortium name="ELIXIR-Norway"/>
            <consortium name="Elixir Norway"/>
        </authorList>
    </citation>
    <scope>NUCLEOTIDE SEQUENCE [LARGE SCALE GENOMIC DNA]</scope>
</reference>
<evidence type="ECO:0000256" key="8">
    <source>
        <dbReference type="ARBA" id="ARBA00023157"/>
    </source>
</evidence>
<evidence type="ECO:0000256" key="6">
    <source>
        <dbReference type="ARBA" id="ARBA00023002"/>
    </source>
</evidence>
<sequence>MKSQHCNLLLLRLLGGGDQRCARMRKLVPFDLVVVLVFVLGSIVSPFSMVAEGAHFRFVPRSPRNLAENSYNHAVPAYLAPPLQFGFYHKTCPQFPEIVKRVVTKEFELNPTNAAPQLRLFFHDCFVQGCDASVLLNSTKANQAEKGASNNFSLGNFFVIDEVKEQLEKVCPGVVSCADILALVAVYSIKAAGGPLYEIELGRRDSLTSYAPSAETYLPASSLNVSGLLEDLQTVGLDEVDLVALSGAHTIGQAHCSSIINRLYPHVDSQYPKYYSKQLVANCTDNGYLKLPNYDNNTQFFNDPVTPLQFDNQYFKNLKENLGLFTTDESLFNDERTKKLVETFASNQDAFFKQFGISLRKMGKIGVLTGTQGQIRNQCWVRNSHNVDPALDPTSLDFVS</sequence>
<proteinExistence type="inferred from homology"/>
<evidence type="ECO:0000256" key="10">
    <source>
        <dbReference type="SAM" id="Phobius"/>
    </source>
</evidence>
<dbReference type="Proteomes" id="UP001497444">
    <property type="component" value="Chromosome 2"/>
</dbReference>
<feature type="domain" description="Plant heme peroxidase family profile" evidence="11">
    <location>
        <begin position="82"/>
        <end position="383"/>
    </location>
</feature>
<dbReference type="Gene3D" id="1.10.420.10">
    <property type="entry name" value="Peroxidase, domain 2"/>
    <property type="match status" value="1"/>
</dbReference>
<evidence type="ECO:0000256" key="3">
    <source>
        <dbReference type="ARBA" id="ARBA00022559"/>
    </source>
</evidence>
<keyword evidence="7 9" id="KW-0408">Iron</keyword>
<dbReference type="CDD" id="cd00693">
    <property type="entry name" value="secretory_peroxidase"/>
    <property type="match status" value="1"/>
</dbReference>
<name>A0ABP0WMX9_9BRYO</name>
<comment type="cofactor">
    <cofactor evidence="9">
        <name>heme b</name>
        <dbReference type="ChEBI" id="CHEBI:60344"/>
    </cofactor>
    <text evidence="9">Binds 1 heme b (iron(II)-protoporphyrin IX) group per subunit.</text>
</comment>
<keyword evidence="6 9" id="KW-0560">Oxidoreductase</keyword>
<keyword evidence="10" id="KW-0472">Membrane</keyword>
<dbReference type="InterPro" id="IPR019793">
    <property type="entry name" value="Peroxidases_heam-ligand_BS"/>
</dbReference>
<keyword evidence="13" id="KW-1185">Reference proteome</keyword>
<dbReference type="Pfam" id="PF00141">
    <property type="entry name" value="peroxidase"/>
    <property type="match status" value="1"/>
</dbReference>
<dbReference type="SUPFAM" id="SSF48113">
    <property type="entry name" value="Heme-dependent peroxidases"/>
    <property type="match status" value="1"/>
</dbReference>
<evidence type="ECO:0000256" key="5">
    <source>
        <dbReference type="ARBA" id="ARBA00022723"/>
    </source>
</evidence>
<comment type="cofactor">
    <cofactor evidence="9">
        <name>Ca(2+)</name>
        <dbReference type="ChEBI" id="CHEBI:29108"/>
    </cofactor>
    <text evidence="9">Binds 2 calcium ions per subunit.</text>
</comment>
<comment type="catalytic activity">
    <reaction evidence="1 9">
        <text>2 a phenolic donor + H2O2 = 2 a phenolic radical donor + 2 H2O</text>
        <dbReference type="Rhea" id="RHEA:56136"/>
        <dbReference type="ChEBI" id="CHEBI:15377"/>
        <dbReference type="ChEBI" id="CHEBI:16240"/>
        <dbReference type="ChEBI" id="CHEBI:139520"/>
        <dbReference type="ChEBI" id="CHEBI:139521"/>
        <dbReference type="EC" id="1.11.1.7"/>
    </reaction>
</comment>
<dbReference type="InterPro" id="IPR000823">
    <property type="entry name" value="Peroxidase_pln"/>
</dbReference>
<dbReference type="Gene3D" id="1.10.520.10">
    <property type="match status" value="1"/>
</dbReference>
<dbReference type="InterPro" id="IPR033905">
    <property type="entry name" value="Secretory_peroxidase"/>
</dbReference>
<keyword evidence="10" id="KW-0812">Transmembrane</keyword>
<dbReference type="PROSITE" id="PS00435">
    <property type="entry name" value="PEROXIDASE_1"/>
    <property type="match status" value="1"/>
</dbReference>
<comment type="similarity">
    <text evidence="2">Belongs to the peroxidase family. Ascorbate peroxidase subfamily.</text>
</comment>
<protein>
    <recommendedName>
        <fullName evidence="9">Peroxidase</fullName>
        <ecNumber evidence="9">1.11.1.7</ecNumber>
    </recommendedName>
</protein>
<dbReference type="PANTHER" id="PTHR31517">
    <property type="match status" value="1"/>
</dbReference>
<dbReference type="InterPro" id="IPR010255">
    <property type="entry name" value="Haem_peroxidase_sf"/>
</dbReference>
<dbReference type="PANTHER" id="PTHR31517:SF48">
    <property type="entry name" value="PEROXIDASE 16-RELATED"/>
    <property type="match status" value="1"/>
</dbReference>
<organism evidence="12 13">
    <name type="scientific">Sphagnum jensenii</name>
    <dbReference type="NCBI Taxonomy" id="128206"/>
    <lineage>
        <taxon>Eukaryota</taxon>
        <taxon>Viridiplantae</taxon>
        <taxon>Streptophyta</taxon>
        <taxon>Embryophyta</taxon>
        <taxon>Bryophyta</taxon>
        <taxon>Sphagnophytina</taxon>
        <taxon>Sphagnopsida</taxon>
        <taxon>Sphagnales</taxon>
        <taxon>Sphagnaceae</taxon>
        <taxon>Sphagnum</taxon>
    </lineage>
</organism>
<keyword evidence="9" id="KW-0964">Secreted</keyword>
<dbReference type="InterPro" id="IPR019794">
    <property type="entry name" value="Peroxidases_AS"/>
</dbReference>
<comment type="similarity">
    <text evidence="9">Belongs to the peroxidase family. Classical plant (class III) peroxidase subfamily.</text>
</comment>
<keyword evidence="9" id="KW-0106">Calcium</keyword>
<evidence type="ECO:0000256" key="4">
    <source>
        <dbReference type="ARBA" id="ARBA00022617"/>
    </source>
</evidence>
<evidence type="ECO:0000256" key="1">
    <source>
        <dbReference type="ARBA" id="ARBA00000189"/>
    </source>
</evidence>
<keyword evidence="4 9" id="KW-0349">Heme</keyword>
<evidence type="ECO:0000313" key="12">
    <source>
        <dbReference type="EMBL" id="CAK9268236.1"/>
    </source>
</evidence>
<keyword evidence="9" id="KW-0376">Hydrogen peroxide</keyword>
<keyword evidence="8" id="KW-1015">Disulfide bond</keyword>
<evidence type="ECO:0000313" key="13">
    <source>
        <dbReference type="Proteomes" id="UP001497444"/>
    </source>
</evidence>
<dbReference type="PROSITE" id="PS50873">
    <property type="entry name" value="PEROXIDASE_4"/>
    <property type="match status" value="1"/>
</dbReference>
<evidence type="ECO:0000256" key="2">
    <source>
        <dbReference type="ARBA" id="ARBA00006873"/>
    </source>
</evidence>
<comment type="subcellular location">
    <subcellularLocation>
        <location evidence="9">Secreted</location>
    </subcellularLocation>
</comment>
<keyword evidence="3 9" id="KW-0575">Peroxidase</keyword>
<keyword evidence="10" id="KW-1133">Transmembrane helix</keyword>
<feature type="transmembrane region" description="Helical" evidence="10">
    <location>
        <begin position="30"/>
        <end position="51"/>
    </location>
</feature>
<dbReference type="EMBL" id="OZ020097">
    <property type="protein sequence ID" value="CAK9268236.1"/>
    <property type="molecule type" value="Genomic_DNA"/>
</dbReference>
<dbReference type="PRINTS" id="PR00458">
    <property type="entry name" value="PEROXIDASE"/>
</dbReference>
<dbReference type="PROSITE" id="PS00436">
    <property type="entry name" value="PEROXIDASE_2"/>
    <property type="match status" value="1"/>
</dbReference>
<evidence type="ECO:0000256" key="7">
    <source>
        <dbReference type="ARBA" id="ARBA00023004"/>
    </source>
</evidence>
<dbReference type="PRINTS" id="PR00461">
    <property type="entry name" value="PLPEROXIDASE"/>
</dbReference>
<gene>
    <name evidence="12" type="ORF">CSSPJE1EN1_LOCUS13714</name>
</gene>
<evidence type="ECO:0000259" key="11">
    <source>
        <dbReference type="PROSITE" id="PS50873"/>
    </source>
</evidence>
<evidence type="ECO:0000256" key="9">
    <source>
        <dbReference type="RuleBase" id="RU362060"/>
    </source>
</evidence>
<dbReference type="EC" id="1.11.1.7" evidence="9"/>